<accession>A0AAE3F0D2</accession>
<name>A0AAE3F0D2_9FIRM</name>
<dbReference type="Gene3D" id="1.10.260.40">
    <property type="entry name" value="lambda repressor-like DNA-binding domains"/>
    <property type="match status" value="1"/>
</dbReference>
<keyword evidence="2" id="KW-0472">Membrane</keyword>
<dbReference type="Pfam" id="PF01381">
    <property type="entry name" value="HTH_3"/>
    <property type="match status" value="1"/>
</dbReference>
<evidence type="ECO:0000259" key="3">
    <source>
        <dbReference type="PROSITE" id="PS50943"/>
    </source>
</evidence>
<dbReference type="SMART" id="SM00530">
    <property type="entry name" value="HTH_XRE"/>
    <property type="match status" value="1"/>
</dbReference>
<organism evidence="4 5">
    <name type="scientific">Fusicatenibacter saccharivorans</name>
    <dbReference type="NCBI Taxonomy" id="1150298"/>
    <lineage>
        <taxon>Bacteria</taxon>
        <taxon>Bacillati</taxon>
        <taxon>Bacillota</taxon>
        <taxon>Clostridia</taxon>
        <taxon>Lachnospirales</taxon>
        <taxon>Lachnospiraceae</taxon>
        <taxon>Fusicatenibacter</taxon>
    </lineage>
</organism>
<dbReference type="Proteomes" id="UP001199915">
    <property type="component" value="Unassembled WGS sequence"/>
</dbReference>
<dbReference type="PROSITE" id="PS50943">
    <property type="entry name" value="HTH_CROC1"/>
    <property type="match status" value="1"/>
</dbReference>
<dbReference type="GO" id="GO:0003677">
    <property type="term" value="F:DNA binding"/>
    <property type="evidence" value="ECO:0007669"/>
    <property type="project" value="UniProtKB-KW"/>
</dbReference>
<dbReference type="CDD" id="cd00093">
    <property type="entry name" value="HTH_XRE"/>
    <property type="match status" value="1"/>
</dbReference>
<protein>
    <submittedName>
        <fullName evidence="4">Helix-turn-helix transcriptional regulator</fullName>
    </submittedName>
</protein>
<dbReference type="SUPFAM" id="SSF47413">
    <property type="entry name" value="lambda repressor-like DNA-binding domains"/>
    <property type="match status" value="1"/>
</dbReference>
<reference evidence="4" key="1">
    <citation type="submission" date="2022-01" db="EMBL/GenBank/DDBJ databases">
        <title>Collection of gut derived symbiotic bacterial strains cultured from healthy donors.</title>
        <authorList>
            <person name="Lin H."/>
            <person name="Kohout C."/>
            <person name="Waligurski E."/>
            <person name="Pamer E.G."/>
        </authorList>
    </citation>
    <scope>NUCLEOTIDE SEQUENCE</scope>
    <source>
        <strain evidence="4">DFI.5.49</strain>
    </source>
</reference>
<comment type="caution">
    <text evidence="4">The sequence shown here is derived from an EMBL/GenBank/DDBJ whole genome shotgun (WGS) entry which is preliminary data.</text>
</comment>
<dbReference type="InterPro" id="IPR010982">
    <property type="entry name" value="Lambda_DNA-bd_dom_sf"/>
</dbReference>
<feature type="domain" description="HTH cro/C1-type" evidence="3">
    <location>
        <begin position="6"/>
        <end position="60"/>
    </location>
</feature>
<keyword evidence="1" id="KW-0238">DNA-binding</keyword>
<feature type="transmembrane region" description="Helical" evidence="2">
    <location>
        <begin position="101"/>
        <end position="123"/>
    </location>
</feature>
<dbReference type="EMBL" id="JAKNFS010000007">
    <property type="protein sequence ID" value="MCG4765167.1"/>
    <property type="molecule type" value="Genomic_DNA"/>
</dbReference>
<dbReference type="AlphaFoldDB" id="A0AAE3F0D2"/>
<proteinExistence type="predicted"/>
<dbReference type="InterPro" id="IPR001387">
    <property type="entry name" value="Cro/C1-type_HTH"/>
</dbReference>
<dbReference type="PANTHER" id="PTHR46558">
    <property type="entry name" value="TRACRIPTIONAL REGULATORY PROTEIN-RELATED-RELATED"/>
    <property type="match status" value="1"/>
</dbReference>
<sequence>MLSDNIKILRKKKGYSQETLAEQLHVVRQTISKWEKGISVPDAVMLDRMAELFEVPVSVLLGGGSEEEEQPSELNEIAQQLAVLNDQLVQQAVRRRKVIRYAFVGVFAAIFVLIGTAIALRVYTESQLRDEASLRTVRYECTLDGESYVYEASYNSQYQILYEGGDAWISNHVQPEQYEDVNVLSAQMQDYFEEKGGTCTIIDENP</sequence>
<evidence type="ECO:0000256" key="2">
    <source>
        <dbReference type="SAM" id="Phobius"/>
    </source>
</evidence>
<dbReference type="RefSeq" id="WP_238033024.1">
    <property type="nucleotide sequence ID" value="NZ_JAKNFS010000007.1"/>
</dbReference>
<evidence type="ECO:0000256" key="1">
    <source>
        <dbReference type="ARBA" id="ARBA00023125"/>
    </source>
</evidence>
<keyword evidence="2" id="KW-0812">Transmembrane</keyword>
<evidence type="ECO:0000313" key="5">
    <source>
        <dbReference type="Proteomes" id="UP001199915"/>
    </source>
</evidence>
<keyword evidence="2" id="KW-1133">Transmembrane helix</keyword>
<gene>
    <name evidence="4" type="ORF">L0N21_06530</name>
</gene>
<dbReference type="PANTHER" id="PTHR46558:SF3">
    <property type="entry name" value="TRANSCRIPTIONAL REGULATOR"/>
    <property type="match status" value="1"/>
</dbReference>
<evidence type="ECO:0000313" key="4">
    <source>
        <dbReference type="EMBL" id="MCG4765167.1"/>
    </source>
</evidence>